<accession>A0ABQ0PG73</accession>
<keyword evidence="1" id="KW-0472">Membrane</keyword>
<protein>
    <submittedName>
        <fullName evidence="2">Uncharacterized protein</fullName>
    </submittedName>
</protein>
<name>A0ABQ0PG73_9PROT</name>
<evidence type="ECO:0000256" key="1">
    <source>
        <dbReference type="SAM" id="Phobius"/>
    </source>
</evidence>
<comment type="caution">
    <text evidence="2">The sequence shown here is derived from an EMBL/GenBank/DDBJ whole genome shotgun (WGS) entry which is preliminary data.</text>
</comment>
<reference evidence="2" key="1">
    <citation type="submission" date="2013-04" db="EMBL/GenBank/DDBJ databases">
        <title>The genome sequencing project of 58 acetic acid bacteria.</title>
        <authorList>
            <person name="Okamoto-Kainuma A."/>
            <person name="Ishikawa M."/>
            <person name="Umino S."/>
            <person name="Koizumi Y."/>
            <person name="Shiwa Y."/>
            <person name="Yoshikawa H."/>
            <person name="Matsutani M."/>
            <person name="Matsushita K."/>
        </authorList>
    </citation>
    <scope>NUCLEOTIDE SEQUENCE</scope>
    <source>
        <strain evidence="2">NRIC 0521</strain>
    </source>
</reference>
<sequence>MHGHASAFIAGKVDQHADGIIGMKGQAHDGVFTASLRRWLSHMPVAAMALFPALMAGTAPYCNMRRMGIL</sequence>
<organism evidence="2 3">
    <name type="scientific">Komagataeibacter intermedius NRIC 0521</name>
    <dbReference type="NCBI Taxonomy" id="1307934"/>
    <lineage>
        <taxon>Bacteria</taxon>
        <taxon>Pseudomonadati</taxon>
        <taxon>Pseudomonadota</taxon>
        <taxon>Alphaproteobacteria</taxon>
        <taxon>Acetobacterales</taxon>
        <taxon>Acetobacteraceae</taxon>
        <taxon>Komagataeibacter</taxon>
    </lineage>
</organism>
<keyword evidence="3" id="KW-1185">Reference proteome</keyword>
<proteinExistence type="predicted"/>
<feature type="transmembrane region" description="Helical" evidence="1">
    <location>
        <begin position="39"/>
        <end position="62"/>
    </location>
</feature>
<keyword evidence="1" id="KW-0812">Transmembrane</keyword>
<keyword evidence="1" id="KW-1133">Transmembrane helix</keyword>
<dbReference type="EMBL" id="BAQJ01000026">
    <property type="protein sequence ID" value="GBQ67358.1"/>
    <property type="molecule type" value="Genomic_DNA"/>
</dbReference>
<dbReference type="Proteomes" id="UP001061452">
    <property type="component" value="Unassembled WGS sequence"/>
</dbReference>
<gene>
    <name evidence="2" type="ORF">AA0521_0972</name>
</gene>
<evidence type="ECO:0000313" key="2">
    <source>
        <dbReference type="EMBL" id="GBQ67358.1"/>
    </source>
</evidence>
<evidence type="ECO:0000313" key="3">
    <source>
        <dbReference type="Proteomes" id="UP001061452"/>
    </source>
</evidence>